<dbReference type="EMBL" id="JAFCLK010000036">
    <property type="protein sequence ID" value="MBR1140100.1"/>
    <property type="molecule type" value="Genomic_DNA"/>
</dbReference>
<evidence type="ECO:0000313" key="1">
    <source>
        <dbReference type="EMBL" id="MBR1140100.1"/>
    </source>
</evidence>
<name>A0ABS5GFK9_9BRAD</name>
<accession>A0ABS5GFK9</accession>
<sequence>MTAAEGSTPVRNDVPTNVANDLSVSHQAYYDRAAAALVFQVVNRKTDQVVAQYPDEAVLRRRAYFNTLDMQKDLQKEDLPRVMPTDRTA</sequence>
<dbReference type="SUPFAM" id="SSF160214">
    <property type="entry name" value="FlaG-like"/>
    <property type="match status" value="1"/>
</dbReference>
<dbReference type="Proteomes" id="UP001314635">
    <property type="component" value="Unassembled WGS sequence"/>
</dbReference>
<evidence type="ECO:0000313" key="2">
    <source>
        <dbReference type="Proteomes" id="UP001314635"/>
    </source>
</evidence>
<comment type="caution">
    <text evidence="1">The sequence shown here is derived from an EMBL/GenBank/DDBJ whole genome shotgun (WGS) entry which is preliminary data.</text>
</comment>
<organism evidence="1 2">
    <name type="scientific">Bradyrhizobium denitrificans</name>
    <dbReference type="NCBI Taxonomy" id="2734912"/>
    <lineage>
        <taxon>Bacteria</taxon>
        <taxon>Pseudomonadati</taxon>
        <taxon>Pseudomonadota</taxon>
        <taxon>Alphaproteobacteria</taxon>
        <taxon>Hyphomicrobiales</taxon>
        <taxon>Nitrobacteraceae</taxon>
        <taxon>Bradyrhizobium</taxon>
    </lineage>
</organism>
<proteinExistence type="predicted"/>
<reference evidence="2" key="1">
    <citation type="journal article" date="2021" name="ISME J.">
        <title>Evolutionary origin and ecological implication of a unique nif island in free-living Bradyrhizobium lineages.</title>
        <authorList>
            <person name="Tao J."/>
        </authorList>
    </citation>
    <scope>NUCLEOTIDE SEQUENCE [LARGE SCALE GENOMIC DNA]</scope>
    <source>
        <strain evidence="2">SZCCT0094</strain>
    </source>
</reference>
<protein>
    <submittedName>
        <fullName evidence="1">Uncharacterized protein</fullName>
    </submittedName>
</protein>
<keyword evidence="2" id="KW-1185">Reference proteome</keyword>
<dbReference type="InterPro" id="IPR035924">
    <property type="entry name" value="FlaG-like_sf"/>
</dbReference>
<gene>
    <name evidence="1" type="ORF">JQ619_30515</name>
</gene>